<accession>A0A3D9B8K4</accession>
<name>A0A3D9B8K4_9FLAO</name>
<dbReference type="AlphaFoldDB" id="A0A3D9B8K4"/>
<evidence type="ECO:0000256" key="1">
    <source>
        <dbReference type="SAM" id="SignalP"/>
    </source>
</evidence>
<evidence type="ECO:0000313" key="2">
    <source>
        <dbReference type="EMBL" id="REC49893.1"/>
    </source>
</evidence>
<dbReference type="EMBL" id="QNVU01000016">
    <property type="protein sequence ID" value="REC49893.1"/>
    <property type="molecule type" value="Genomic_DNA"/>
</dbReference>
<protein>
    <recommendedName>
        <fullName evidence="4">DUF3575 domain-containing protein</fullName>
    </recommendedName>
</protein>
<reference evidence="2 3" key="1">
    <citation type="journal article" date="2004" name="Emerg. Infect. Dis.">
        <title>Amoebae-resisting bacteria isolated from human nasal swabs by amoebal coculture.</title>
        <authorList>
            <person name="Greub G."/>
            <person name="La Scola B."/>
            <person name="Raoult D."/>
        </authorList>
    </citation>
    <scope>NUCLEOTIDE SEQUENCE [LARGE SCALE GENOMIC DNA]</scope>
    <source>
        <strain evidence="2 3">CCUG 51329</strain>
    </source>
</reference>
<feature type="signal peptide" evidence="1">
    <location>
        <begin position="1"/>
        <end position="19"/>
    </location>
</feature>
<dbReference type="Proteomes" id="UP000256924">
    <property type="component" value="Unassembled WGS sequence"/>
</dbReference>
<proteinExistence type="predicted"/>
<gene>
    <name evidence="2" type="ORF">DRF68_09665</name>
</gene>
<keyword evidence="1" id="KW-0732">Signal</keyword>
<evidence type="ECO:0008006" key="4">
    <source>
        <dbReference type="Google" id="ProtNLM"/>
    </source>
</evidence>
<dbReference type="RefSeq" id="WP_024564668.1">
    <property type="nucleotide sequence ID" value="NZ_QNVU01000016.1"/>
</dbReference>
<sequence>MRKISITVILLICSIITNAQRSEHSDTTPPQEFSLSAGAVNTAILQKGFYGGYLDLKYYPVKRWATGLSFSLVGRKITDNFTYSIGQPLVDFYEIGWVNQYDIIQKDKIRLGVSLNNGVVISRLGDNAEKEKYIGQDLVRENVQKK</sequence>
<comment type="caution">
    <text evidence="2">The sequence shown here is derived from an EMBL/GenBank/DDBJ whole genome shotgun (WGS) entry which is preliminary data.</text>
</comment>
<feature type="chain" id="PRO_5017582741" description="DUF3575 domain-containing protein" evidence="1">
    <location>
        <begin position="20"/>
        <end position="146"/>
    </location>
</feature>
<keyword evidence="3" id="KW-1185">Reference proteome</keyword>
<evidence type="ECO:0000313" key="3">
    <source>
        <dbReference type="Proteomes" id="UP000256924"/>
    </source>
</evidence>
<organism evidence="2 3">
    <name type="scientific">Candidatus Chryseobacterium massiliense</name>
    <dbReference type="NCBI Taxonomy" id="204089"/>
    <lineage>
        <taxon>Bacteria</taxon>
        <taxon>Pseudomonadati</taxon>
        <taxon>Bacteroidota</taxon>
        <taxon>Flavobacteriia</taxon>
        <taxon>Flavobacteriales</taxon>
        <taxon>Weeksellaceae</taxon>
        <taxon>Chryseobacterium group</taxon>
        <taxon>Chryseobacterium</taxon>
    </lineage>
</organism>